<reference evidence="4" key="1">
    <citation type="journal article" date="2021" name="Elife">
        <title>Highly contiguous assemblies of 101 drosophilid genomes.</title>
        <authorList>
            <person name="Kim B.Y."/>
            <person name="Wang J.R."/>
            <person name="Miller D.E."/>
            <person name="Barmina O."/>
            <person name="Delaney E."/>
            <person name="Thompson A."/>
            <person name="Comeault A.A."/>
            <person name="Peede D."/>
            <person name="D'Agostino E.R."/>
            <person name="Pelaez J."/>
            <person name="Aguilar J.M."/>
            <person name="Haji D."/>
            <person name="Matsunaga T."/>
            <person name="Armstrong E.E."/>
            <person name="Zych M."/>
            <person name="Ogawa Y."/>
            <person name="Stamenkovic-Radak M."/>
            <person name="Jelic M."/>
            <person name="Veselinovic M.S."/>
            <person name="Tanaskovic M."/>
            <person name="Eric P."/>
            <person name="Gao J.J."/>
            <person name="Katoh T.K."/>
            <person name="Toda M.J."/>
            <person name="Watabe H."/>
            <person name="Watada M."/>
            <person name="Davis J.S."/>
            <person name="Moyle L.C."/>
            <person name="Manoli G."/>
            <person name="Bertolini E."/>
            <person name="Kostal V."/>
            <person name="Hawley R.S."/>
            <person name="Takahashi A."/>
            <person name="Jones C.D."/>
            <person name="Price D.K."/>
            <person name="Whiteman N."/>
            <person name="Kopp A."/>
            <person name="Matute D.R."/>
            <person name="Petrov D.A."/>
        </authorList>
    </citation>
    <scope>NUCLEOTIDE SEQUENCE [LARGE SCALE GENOMIC DNA]</scope>
</reference>
<reference evidence="5" key="2">
    <citation type="submission" date="2025-04" db="UniProtKB">
        <authorList>
            <consortium name="RefSeq"/>
        </authorList>
    </citation>
    <scope>IDENTIFICATION</scope>
</reference>
<name>A0A6P4FSE8_DRORH</name>
<dbReference type="Gene3D" id="2.10.25.10">
    <property type="entry name" value="Laminin"/>
    <property type="match status" value="1"/>
</dbReference>
<protein>
    <submittedName>
        <fullName evidence="5">Laminin subunit alpha-like</fullName>
    </submittedName>
</protein>
<evidence type="ECO:0000259" key="2">
    <source>
        <dbReference type="PROSITE" id="PS50027"/>
    </source>
</evidence>
<evidence type="ECO:0000313" key="3">
    <source>
        <dbReference type="EnsemblMetazoa" id="XP_016990578.1"/>
    </source>
</evidence>
<dbReference type="GO" id="GO:0048513">
    <property type="term" value="P:animal organ development"/>
    <property type="evidence" value="ECO:0007669"/>
    <property type="project" value="UniProtKB-ARBA"/>
</dbReference>
<comment type="caution">
    <text evidence="1">Lacks conserved residue(s) required for the propagation of feature annotation.</text>
</comment>
<dbReference type="Pfam" id="PF00053">
    <property type="entry name" value="EGF_laminin"/>
    <property type="match status" value="1"/>
</dbReference>
<feature type="disulfide bond" evidence="1">
    <location>
        <begin position="68"/>
        <end position="80"/>
    </location>
</feature>
<keyword evidence="1" id="KW-1015">Disulfide bond</keyword>
<feature type="domain" description="Laminin EGF-like" evidence="2">
    <location>
        <begin position="68"/>
        <end position="113"/>
    </location>
</feature>
<dbReference type="Proteomes" id="UP001652680">
    <property type="component" value="Unassembled WGS sequence"/>
</dbReference>
<accession>A0A6P4FSE8</accession>
<dbReference type="PROSITE" id="PS01248">
    <property type="entry name" value="EGF_LAM_1"/>
    <property type="match status" value="1"/>
</dbReference>
<feature type="disulfide bond" evidence="1">
    <location>
        <begin position="89"/>
        <end position="98"/>
    </location>
</feature>
<feature type="disulfide bond" evidence="1">
    <location>
        <begin position="70"/>
        <end position="87"/>
    </location>
</feature>
<dbReference type="SUPFAM" id="SSF57196">
    <property type="entry name" value="EGF/Laminin"/>
    <property type="match status" value="1"/>
</dbReference>
<evidence type="ECO:0000313" key="4">
    <source>
        <dbReference type="Proteomes" id="UP001652680"/>
    </source>
</evidence>
<sequence length="145" mass="15812">MRLMFAVPANLTSFTPPDTARRKLETVSAVPHSSPRAVNGTNGYHCEAESGQQCPCKINFAGVYCKQCKCNKIGSISNECNVTTGECKCLTNFGGDNCERCKHGYFNYPTCSYCDCVNQGCSSPCTARAPMPSSSWWITPCTRPI</sequence>
<evidence type="ECO:0000313" key="5">
    <source>
        <dbReference type="RefSeq" id="XP_016990578.1"/>
    </source>
</evidence>
<dbReference type="EnsemblMetazoa" id="XM_017135089.2">
    <property type="protein sequence ID" value="XP_016990578.1"/>
    <property type="gene ID" value="LOC108052647"/>
</dbReference>
<proteinExistence type="predicted"/>
<dbReference type="GO" id="GO:0048731">
    <property type="term" value="P:system development"/>
    <property type="evidence" value="ECO:0007669"/>
    <property type="project" value="UniProtKB-ARBA"/>
</dbReference>
<dbReference type="GeneID" id="108052647"/>
<dbReference type="InterPro" id="IPR002049">
    <property type="entry name" value="LE_dom"/>
</dbReference>
<dbReference type="PROSITE" id="PS50027">
    <property type="entry name" value="EGF_LAM_2"/>
    <property type="match status" value="1"/>
</dbReference>
<dbReference type="CDD" id="cd00055">
    <property type="entry name" value="EGF_Lam"/>
    <property type="match status" value="1"/>
</dbReference>
<dbReference type="AlphaFoldDB" id="A0A6P4FSE8"/>
<evidence type="ECO:0000256" key="1">
    <source>
        <dbReference type="PROSITE-ProRule" id="PRU00460"/>
    </source>
</evidence>
<keyword evidence="1" id="KW-0424">Laminin EGF-like domain</keyword>
<dbReference type="SMART" id="SM00180">
    <property type="entry name" value="EGF_Lam"/>
    <property type="match status" value="1"/>
</dbReference>
<gene>
    <name evidence="5" type="primary">LOC108052647</name>
    <name evidence="3" type="synonym">108052647</name>
</gene>
<dbReference type="RefSeq" id="XP_016990578.1">
    <property type="nucleotide sequence ID" value="XM_017135089.1"/>
</dbReference>
<organism evidence="5">
    <name type="scientific">Drosophila rhopaloa</name>
    <name type="common">Fruit fly</name>
    <dbReference type="NCBI Taxonomy" id="1041015"/>
    <lineage>
        <taxon>Eukaryota</taxon>
        <taxon>Metazoa</taxon>
        <taxon>Ecdysozoa</taxon>
        <taxon>Arthropoda</taxon>
        <taxon>Hexapoda</taxon>
        <taxon>Insecta</taxon>
        <taxon>Pterygota</taxon>
        <taxon>Neoptera</taxon>
        <taxon>Endopterygota</taxon>
        <taxon>Diptera</taxon>
        <taxon>Brachycera</taxon>
        <taxon>Muscomorpha</taxon>
        <taxon>Ephydroidea</taxon>
        <taxon>Drosophilidae</taxon>
        <taxon>Drosophila</taxon>
        <taxon>Sophophora</taxon>
    </lineage>
</organism>
<dbReference type="FunFam" id="2.10.25.10:FF:000082">
    <property type="entry name" value="Laminin subunit alpha 1"/>
    <property type="match status" value="1"/>
</dbReference>
<dbReference type="OrthoDB" id="10011303at2759"/>
<keyword evidence="4" id="KW-1185">Reference proteome</keyword>
<reference evidence="3" key="3">
    <citation type="submission" date="2025-05" db="UniProtKB">
        <authorList>
            <consortium name="EnsemblMetazoa"/>
        </authorList>
    </citation>
    <scope>IDENTIFICATION</scope>
</reference>